<dbReference type="EMBL" id="AMCI01001563">
    <property type="protein sequence ID" value="EJX05144.1"/>
    <property type="molecule type" value="Genomic_DNA"/>
</dbReference>
<dbReference type="PROSITE" id="PS50929">
    <property type="entry name" value="ABC_TM1F"/>
    <property type="match status" value="1"/>
</dbReference>
<feature type="transmembrane region" description="Helical" evidence="4">
    <location>
        <begin position="92"/>
        <end position="113"/>
    </location>
</feature>
<feature type="transmembrane region" description="Helical" evidence="4">
    <location>
        <begin position="38"/>
        <end position="58"/>
    </location>
</feature>
<keyword evidence="6" id="KW-0067">ATP-binding</keyword>
<comment type="caution">
    <text evidence="6">The sequence shown here is derived from an EMBL/GenBank/DDBJ whole genome shotgun (WGS) entry which is preliminary data.</text>
</comment>
<keyword evidence="6" id="KW-0547">Nucleotide-binding</keyword>
<dbReference type="Gene3D" id="1.20.1560.10">
    <property type="entry name" value="ABC transporter type 1, transmembrane domain"/>
    <property type="match status" value="1"/>
</dbReference>
<gene>
    <name evidence="6" type="ORF">EVA_06747</name>
</gene>
<keyword evidence="2 4" id="KW-1133">Transmembrane helix</keyword>
<evidence type="ECO:0000313" key="6">
    <source>
        <dbReference type="EMBL" id="EJX05144.1"/>
    </source>
</evidence>
<dbReference type="GO" id="GO:0005524">
    <property type="term" value="F:ATP binding"/>
    <property type="evidence" value="ECO:0007669"/>
    <property type="project" value="UniProtKB-KW"/>
</dbReference>
<reference evidence="6" key="1">
    <citation type="journal article" date="2012" name="PLoS ONE">
        <title>Gene sets for utilization of primary and secondary nutrition supplies in the distal gut of endangered iberian lynx.</title>
        <authorList>
            <person name="Alcaide M."/>
            <person name="Messina E."/>
            <person name="Richter M."/>
            <person name="Bargiela R."/>
            <person name="Peplies J."/>
            <person name="Huws S.A."/>
            <person name="Newbold C.J."/>
            <person name="Golyshin P.N."/>
            <person name="Simon M.A."/>
            <person name="Lopez G."/>
            <person name="Yakimov M.M."/>
            <person name="Ferrer M."/>
        </authorList>
    </citation>
    <scope>NUCLEOTIDE SEQUENCE</scope>
</reference>
<name>J9GE17_9ZZZZ</name>
<dbReference type="SUPFAM" id="SSF90123">
    <property type="entry name" value="ABC transporter transmembrane region"/>
    <property type="match status" value="1"/>
</dbReference>
<dbReference type="AlphaFoldDB" id="J9GE17"/>
<accession>J9GE17</accession>
<dbReference type="InterPro" id="IPR036640">
    <property type="entry name" value="ABC1_TM_sf"/>
</dbReference>
<feature type="non-terminal residue" evidence="6">
    <location>
        <position position="120"/>
    </location>
</feature>
<keyword evidence="3 4" id="KW-0472">Membrane</keyword>
<evidence type="ECO:0000256" key="1">
    <source>
        <dbReference type="ARBA" id="ARBA00022692"/>
    </source>
</evidence>
<evidence type="ECO:0000256" key="2">
    <source>
        <dbReference type="ARBA" id="ARBA00022989"/>
    </source>
</evidence>
<evidence type="ECO:0000256" key="3">
    <source>
        <dbReference type="ARBA" id="ARBA00023136"/>
    </source>
</evidence>
<organism evidence="6">
    <name type="scientific">gut metagenome</name>
    <dbReference type="NCBI Taxonomy" id="749906"/>
    <lineage>
        <taxon>unclassified sequences</taxon>
        <taxon>metagenomes</taxon>
        <taxon>organismal metagenomes</taxon>
    </lineage>
</organism>
<feature type="domain" description="ABC transmembrane type-1" evidence="5">
    <location>
        <begin position="43"/>
        <end position="120"/>
    </location>
</feature>
<sequence>MNKGRPRGPMGHGHGMSVEKAKDFKTAMKRLLQYMKKYRIYLFIMVIFAVGSTVFSIIGPKILGKATTELFQGLVSKVTGGSGIQFGKIGKILLWTLGLYVVSSVFSFIQGWIMTGISNK</sequence>
<dbReference type="GO" id="GO:0016020">
    <property type="term" value="C:membrane"/>
    <property type="evidence" value="ECO:0007669"/>
    <property type="project" value="InterPro"/>
</dbReference>
<evidence type="ECO:0000256" key="4">
    <source>
        <dbReference type="SAM" id="Phobius"/>
    </source>
</evidence>
<dbReference type="InterPro" id="IPR011527">
    <property type="entry name" value="ABC1_TM_dom"/>
</dbReference>
<dbReference type="GO" id="GO:0140359">
    <property type="term" value="F:ABC-type transporter activity"/>
    <property type="evidence" value="ECO:0007669"/>
    <property type="project" value="InterPro"/>
</dbReference>
<protein>
    <submittedName>
        <fullName evidence="6">ABC transporter, permease/ATP-binding protein</fullName>
    </submittedName>
</protein>
<keyword evidence="1 4" id="KW-0812">Transmembrane</keyword>
<proteinExistence type="predicted"/>
<evidence type="ECO:0000259" key="5">
    <source>
        <dbReference type="PROSITE" id="PS50929"/>
    </source>
</evidence>